<name>A0A177DEN2_ALTAL</name>
<dbReference type="VEuPathDB" id="FungiDB:CC77DRAFT_244151"/>
<dbReference type="KEGG" id="aalt:CC77DRAFT_244151"/>
<accession>A0A177DEN2</accession>
<organism evidence="3 4">
    <name type="scientific">Alternaria alternata</name>
    <name type="common">Alternaria rot fungus</name>
    <name type="synonym">Torula alternata</name>
    <dbReference type="NCBI Taxonomy" id="5599"/>
    <lineage>
        <taxon>Eukaryota</taxon>
        <taxon>Fungi</taxon>
        <taxon>Dikarya</taxon>
        <taxon>Ascomycota</taxon>
        <taxon>Pezizomycotina</taxon>
        <taxon>Dothideomycetes</taxon>
        <taxon>Pleosporomycetidae</taxon>
        <taxon>Pleosporales</taxon>
        <taxon>Pleosporineae</taxon>
        <taxon>Pleosporaceae</taxon>
        <taxon>Alternaria</taxon>
        <taxon>Alternaria sect. Alternaria</taxon>
        <taxon>Alternaria alternata complex</taxon>
    </lineage>
</organism>
<evidence type="ECO:0000256" key="2">
    <source>
        <dbReference type="SAM" id="Phobius"/>
    </source>
</evidence>
<dbReference type="GeneID" id="29116429"/>
<keyword evidence="2" id="KW-0812">Transmembrane</keyword>
<feature type="region of interest" description="Disordered" evidence="1">
    <location>
        <begin position="72"/>
        <end position="96"/>
    </location>
</feature>
<evidence type="ECO:0000313" key="3">
    <source>
        <dbReference type="EMBL" id="OAG17958.1"/>
    </source>
</evidence>
<keyword evidence="2" id="KW-1133">Transmembrane helix</keyword>
<feature type="compositionally biased region" description="Low complexity" evidence="1">
    <location>
        <begin position="85"/>
        <end position="94"/>
    </location>
</feature>
<evidence type="ECO:0000313" key="4">
    <source>
        <dbReference type="Proteomes" id="UP000077248"/>
    </source>
</evidence>
<proteinExistence type="predicted"/>
<protein>
    <submittedName>
        <fullName evidence="3">Uncharacterized protein</fullName>
    </submittedName>
</protein>
<dbReference type="AlphaFoldDB" id="A0A177DEN2"/>
<keyword evidence="4" id="KW-1185">Reference proteome</keyword>
<dbReference type="Proteomes" id="UP000077248">
    <property type="component" value="Unassembled WGS sequence"/>
</dbReference>
<keyword evidence="2" id="KW-0472">Membrane</keyword>
<feature type="transmembrane region" description="Helical" evidence="2">
    <location>
        <begin position="20"/>
        <end position="40"/>
    </location>
</feature>
<gene>
    <name evidence="3" type="ORF">CC77DRAFT_244151</name>
</gene>
<evidence type="ECO:0000256" key="1">
    <source>
        <dbReference type="SAM" id="MobiDB-lite"/>
    </source>
</evidence>
<dbReference type="RefSeq" id="XP_018383379.1">
    <property type="nucleotide sequence ID" value="XM_018530835.1"/>
</dbReference>
<dbReference type="EMBL" id="KV441485">
    <property type="protein sequence ID" value="OAG17958.1"/>
    <property type="molecule type" value="Genomic_DNA"/>
</dbReference>
<sequence>MLGRMGDDQRVPGDCRSTKVGAVMMAIWCVYILGWCCGVCTHQATPSHITVFLCCSQDAPFELYIKQKHTHTRNHSLRNMERTSTHGSTSSKGSQISIRERIGKPSKYLWQVLKQCKIL</sequence>
<reference evidence="3 4" key="1">
    <citation type="submission" date="2016-05" db="EMBL/GenBank/DDBJ databases">
        <title>Comparative analysis of secretome profiles of manganese(II)-oxidizing ascomycete fungi.</title>
        <authorList>
            <consortium name="DOE Joint Genome Institute"/>
            <person name="Zeiner C.A."/>
            <person name="Purvine S.O."/>
            <person name="Zink E.M."/>
            <person name="Wu S."/>
            <person name="Pasa-Tolic L."/>
            <person name="Chaput D.L."/>
            <person name="Haridas S."/>
            <person name="Grigoriev I.V."/>
            <person name="Santelli C.M."/>
            <person name="Hansel C.M."/>
        </authorList>
    </citation>
    <scope>NUCLEOTIDE SEQUENCE [LARGE SCALE GENOMIC DNA]</scope>
    <source>
        <strain evidence="3 4">SRC1lrK2f</strain>
    </source>
</reference>